<evidence type="ECO:0000313" key="2">
    <source>
        <dbReference type="Proteomes" id="UP000269208"/>
    </source>
</evidence>
<proteinExistence type="predicted"/>
<dbReference type="Proteomes" id="UP000269208">
    <property type="component" value="Chromosome"/>
</dbReference>
<name>A0A3S4IFP6_SALET</name>
<dbReference type="EMBL" id="LR134190">
    <property type="protein sequence ID" value="VEB52773.1"/>
    <property type="molecule type" value="Genomic_DNA"/>
</dbReference>
<evidence type="ECO:0000313" key="1">
    <source>
        <dbReference type="EMBL" id="VEB52773.1"/>
    </source>
</evidence>
<reference evidence="1 2" key="1">
    <citation type="submission" date="2018-12" db="EMBL/GenBank/DDBJ databases">
        <authorList>
            <consortium name="Pathogen Informatics"/>
        </authorList>
    </citation>
    <scope>NUCLEOTIDE SEQUENCE [LARGE SCALE GENOMIC DNA]</scope>
    <source>
        <strain evidence="1 2">NCTC6754</strain>
    </source>
</reference>
<dbReference type="AlphaFoldDB" id="A0A3S4IFP6"/>
<organism evidence="1 2">
    <name type="scientific">Salmonella enterica I</name>
    <dbReference type="NCBI Taxonomy" id="59201"/>
    <lineage>
        <taxon>Bacteria</taxon>
        <taxon>Pseudomonadati</taxon>
        <taxon>Pseudomonadota</taxon>
        <taxon>Gammaproteobacteria</taxon>
        <taxon>Enterobacterales</taxon>
        <taxon>Enterobacteriaceae</taxon>
        <taxon>Salmonella</taxon>
    </lineage>
</organism>
<protein>
    <submittedName>
        <fullName evidence="1">Uncharacterized protein</fullName>
    </submittedName>
</protein>
<accession>A0A3S4IFP6</accession>
<gene>
    <name evidence="1" type="ORF">NCTC6754_02397</name>
</gene>
<sequence length="85" mass="9583">MARLVALERMSGARLGMYPSSSSAAAILPRSATETCSGLRKKRLTVILVHADTVGHILKYGSFLFHRPERYKRDRFAQFTTDVRN</sequence>